<dbReference type="HAMAP" id="MF_00835">
    <property type="entry name" value="BioC"/>
    <property type="match status" value="1"/>
</dbReference>
<dbReference type="CDD" id="cd02440">
    <property type="entry name" value="AdoMet_MTases"/>
    <property type="match status" value="1"/>
</dbReference>
<gene>
    <name evidence="9 13" type="primary">bioC</name>
    <name evidence="13" type="ORF">E4634_11840</name>
</gene>
<feature type="compositionally biased region" description="Basic residues" evidence="10">
    <location>
        <begin position="1"/>
        <end position="12"/>
    </location>
</feature>
<dbReference type="NCBIfam" id="TIGR02072">
    <property type="entry name" value="BioC"/>
    <property type="match status" value="1"/>
</dbReference>
<sequence length="574" mass="61316">MPPAHHAHRRPRQGAGRPPARDRGGTVECRGVSAGCLPVGRVGDDHLPIGAVSAEYLPATGEACLDLVLLHGWGANREIWRPLLGRLRPWANLTLLDIPGLAPGLDIDADALDGLLDAVLAACPPRAVYLGWSLGGQLAIELAHRHPQRVAALVTLASNPRFVAGDGWPGMAPTTFTAFCDSAQADPVATLRRFDSLQSEGAPAPRPLLRDLRRLRGDTAGAPLAALAWLQQLDHRAALAGLPQPRLHLLAEQDALVPAAIAQPLRELAGPDAVVEVIPGACHLLPLTEADQVAAHLRDACERWGLLQLQPSQPPALDKRDVAASFSRAAATYDSVARLQREVGERLLEILGSEPGAGRCVLDLGSGTGHFCEALQRARPGSQYLGLDLAEGMVRYARGHHDGEARWLVADAESLPLASASCDLVFSSLAIQWCPRPALLFAEIARVLRPGGRCVFATLGPGTLAELRAAWAAADHYQHVNDFLPASALAAAAQGVPGLQLRLERHDMRLAYTEVRDLLLELKTLGAHNVNRQRPAGLTPPGALRSMLAAYEAQRKNGLLPASYEVYFGVMDKT</sequence>
<evidence type="ECO:0000313" key="13">
    <source>
        <dbReference type="EMBL" id="TGD72971.1"/>
    </source>
</evidence>
<comment type="function">
    <text evidence="8 9">Converts the free carboxyl group of a malonyl-thioester to its methyl ester by transfer of a methyl group from S-adenosyl-L-methionine (SAM). It allows to synthesize pimeloyl-ACP via the fatty acid synthetic pathway.</text>
</comment>
<feature type="domain" description="AB hydrolase-1" evidence="11">
    <location>
        <begin position="67"/>
        <end position="289"/>
    </location>
</feature>
<dbReference type="OrthoDB" id="9760689at2"/>
<dbReference type="InterPro" id="IPR000073">
    <property type="entry name" value="AB_hydrolase_1"/>
</dbReference>
<keyword evidence="4 9" id="KW-0489">Methyltransferase</keyword>
<dbReference type="UniPathway" id="UPA00078"/>
<dbReference type="EMBL" id="SRLE01000008">
    <property type="protein sequence ID" value="TGD72971.1"/>
    <property type="molecule type" value="Genomic_DNA"/>
</dbReference>
<dbReference type="InterPro" id="IPR029058">
    <property type="entry name" value="AB_hydrolase_fold"/>
</dbReference>
<dbReference type="Gene3D" id="3.40.50.1820">
    <property type="entry name" value="alpha/beta hydrolase"/>
    <property type="match status" value="1"/>
</dbReference>
<evidence type="ECO:0000256" key="9">
    <source>
        <dbReference type="HAMAP-Rule" id="MF_00835"/>
    </source>
</evidence>
<proteinExistence type="inferred from homology"/>
<keyword evidence="6 9" id="KW-0949">S-adenosyl-L-methionine</keyword>
<evidence type="ECO:0000256" key="1">
    <source>
        <dbReference type="ARBA" id="ARBA00000852"/>
    </source>
</evidence>
<comment type="catalytic activity">
    <reaction evidence="1 9">
        <text>malonyl-[ACP] + S-adenosyl-L-methionine = malonyl-[ACP] methyl ester + S-adenosyl-L-homocysteine</text>
        <dbReference type="Rhea" id="RHEA:17105"/>
        <dbReference type="Rhea" id="RHEA-COMP:9623"/>
        <dbReference type="Rhea" id="RHEA-COMP:9954"/>
        <dbReference type="ChEBI" id="CHEBI:57856"/>
        <dbReference type="ChEBI" id="CHEBI:59789"/>
        <dbReference type="ChEBI" id="CHEBI:78449"/>
        <dbReference type="ChEBI" id="CHEBI:78845"/>
        <dbReference type="EC" id="2.1.1.197"/>
    </reaction>
</comment>
<evidence type="ECO:0000259" key="12">
    <source>
        <dbReference type="Pfam" id="PF08241"/>
    </source>
</evidence>
<evidence type="ECO:0000256" key="5">
    <source>
        <dbReference type="ARBA" id="ARBA00022679"/>
    </source>
</evidence>
<dbReference type="GO" id="GO:0009102">
    <property type="term" value="P:biotin biosynthetic process"/>
    <property type="evidence" value="ECO:0007669"/>
    <property type="project" value="UniProtKB-UniRule"/>
</dbReference>
<evidence type="ECO:0000256" key="10">
    <source>
        <dbReference type="SAM" id="MobiDB-lite"/>
    </source>
</evidence>
<keyword evidence="14" id="KW-1185">Reference proteome</keyword>
<keyword evidence="7 9" id="KW-0093">Biotin biosynthesis</keyword>
<evidence type="ECO:0000256" key="2">
    <source>
        <dbReference type="ARBA" id="ARBA00004746"/>
    </source>
</evidence>
<dbReference type="PANTHER" id="PTHR13090">
    <property type="entry name" value="ARGININE-HYDROXYLASE NDUFAF5, MITOCHONDRIAL"/>
    <property type="match status" value="1"/>
</dbReference>
<dbReference type="AlphaFoldDB" id="A0A4Z0M0B0"/>
<evidence type="ECO:0000313" key="14">
    <source>
        <dbReference type="Proteomes" id="UP000298050"/>
    </source>
</evidence>
<dbReference type="InterPro" id="IPR050602">
    <property type="entry name" value="Malonyl-ACP_OMT"/>
</dbReference>
<evidence type="ECO:0000256" key="6">
    <source>
        <dbReference type="ARBA" id="ARBA00022691"/>
    </source>
</evidence>
<keyword evidence="5 9" id="KW-0808">Transferase</keyword>
<feature type="domain" description="Methyltransferase type 11" evidence="12">
    <location>
        <begin position="362"/>
        <end position="456"/>
    </location>
</feature>
<comment type="similarity">
    <text evidence="9">Belongs to the methyltransferase superfamily.</text>
</comment>
<protein>
    <recommendedName>
        <fullName evidence="3 9">Malonyl-[acyl-carrier protein] O-methyltransferase</fullName>
        <shortName evidence="9">Malonyl-ACP O-methyltransferase</shortName>
        <ecNumber evidence="3 9">2.1.1.197</ecNumber>
    </recommendedName>
    <alternativeName>
        <fullName evidence="9">Biotin synthesis protein BioC</fullName>
    </alternativeName>
</protein>
<dbReference type="SUPFAM" id="SSF53335">
    <property type="entry name" value="S-adenosyl-L-methionine-dependent methyltransferases"/>
    <property type="match status" value="1"/>
</dbReference>
<feature type="region of interest" description="Disordered" evidence="10">
    <location>
        <begin position="1"/>
        <end position="26"/>
    </location>
</feature>
<dbReference type="Gene3D" id="3.40.50.150">
    <property type="entry name" value="Vaccinia Virus protein VP39"/>
    <property type="match status" value="1"/>
</dbReference>
<dbReference type="GO" id="GO:0010340">
    <property type="term" value="F:carboxyl-O-methyltransferase activity"/>
    <property type="evidence" value="ECO:0007669"/>
    <property type="project" value="UniProtKB-UniRule"/>
</dbReference>
<dbReference type="InterPro" id="IPR029063">
    <property type="entry name" value="SAM-dependent_MTases_sf"/>
</dbReference>
<name>A0A4Z0M0B0_9GAMM</name>
<dbReference type="SUPFAM" id="SSF53474">
    <property type="entry name" value="alpha/beta-Hydrolases"/>
    <property type="match status" value="1"/>
</dbReference>
<comment type="pathway">
    <text evidence="2 9">Cofactor biosynthesis; biotin biosynthesis.</text>
</comment>
<evidence type="ECO:0000256" key="8">
    <source>
        <dbReference type="ARBA" id="ARBA00025006"/>
    </source>
</evidence>
<reference evidence="13 14" key="1">
    <citation type="submission" date="2019-04" db="EMBL/GenBank/DDBJ databases">
        <title>Taxonomy of novel Haliea sp. from mangrove soil of West Coast of India.</title>
        <authorList>
            <person name="Verma A."/>
            <person name="Kumar P."/>
            <person name="Krishnamurthi S."/>
        </authorList>
    </citation>
    <scope>NUCLEOTIDE SEQUENCE [LARGE SCALE GENOMIC DNA]</scope>
    <source>
        <strain evidence="13 14">SAOS-164</strain>
    </source>
</reference>
<evidence type="ECO:0000259" key="11">
    <source>
        <dbReference type="Pfam" id="PF00561"/>
    </source>
</evidence>
<dbReference type="GO" id="GO:0032259">
    <property type="term" value="P:methylation"/>
    <property type="evidence" value="ECO:0007669"/>
    <property type="project" value="UniProtKB-KW"/>
</dbReference>
<evidence type="ECO:0000256" key="7">
    <source>
        <dbReference type="ARBA" id="ARBA00022756"/>
    </source>
</evidence>
<organism evidence="13 14">
    <name type="scientific">Mangrovimicrobium sediminis</name>
    <dbReference type="NCBI Taxonomy" id="2562682"/>
    <lineage>
        <taxon>Bacteria</taxon>
        <taxon>Pseudomonadati</taxon>
        <taxon>Pseudomonadota</taxon>
        <taxon>Gammaproteobacteria</taxon>
        <taxon>Cellvibrionales</taxon>
        <taxon>Halieaceae</taxon>
        <taxon>Mangrovimicrobium</taxon>
    </lineage>
</organism>
<dbReference type="Pfam" id="PF00561">
    <property type="entry name" value="Abhydrolase_1"/>
    <property type="match status" value="1"/>
</dbReference>
<dbReference type="Pfam" id="PF08241">
    <property type="entry name" value="Methyltransf_11"/>
    <property type="match status" value="1"/>
</dbReference>
<dbReference type="EC" id="2.1.1.197" evidence="3 9"/>
<dbReference type="InterPro" id="IPR011814">
    <property type="entry name" value="BioC"/>
</dbReference>
<dbReference type="GO" id="GO:0102130">
    <property type="term" value="F:malonyl-CoA methyltransferase activity"/>
    <property type="evidence" value="ECO:0007669"/>
    <property type="project" value="UniProtKB-EC"/>
</dbReference>
<dbReference type="Proteomes" id="UP000298050">
    <property type="component" value="Unassembled WGS sequence"/>
</dbReference>
<dbReference type="GO" id="GO:0008757">
    <property type="term" value="F:S-adenosylmethionine-dependent methyltransferase activity"/>
    <property type="evidence" value="ECO:0007669"/>
    <property type="project" value="InterPro"/>
</dbReference>
<dbReference type="InterPro" id="IPR013216">
    <property type="entry name" value="Methyltransf_11"/>
</dbReference>
<evidence type="ECO:0000256" key="4">
    <source>
        <dbReference type="ARBA" id="ARBA00022603"/>
    </source>
</evidence>
<evidence type="ECO:0000256" key="3">
    <source>
        <dbReference type="ARBA" id="ARBA00012327"/>
    </source>
</evidence>
<comment type="caution">
    <text evidence="13">The sequence shown here is derived from an EMBL/GenBank/DDBJ whole genome shotgun (WGS) entry which is preliminary data.</text>
</comment>
<accession>A0A4Z0M0B0</accession>
<dbReference type="PANTHER" id="PTHR13090:SF1">
    <property type="entry name" value="ARGININE-HYDROXYLASE NDUFAF5, MITOCHONDRIAL"/>
    <property type="match status" value="1"/>
</dbReference>